<evidence type="ECO:0000256" key="7">
    <source>
        <dbReference type="ARBA" id="ARBA00023136"/>
    </source>
</evidence>
<evidence type="ECO:0000256" key="5">
    <source>
        <dbReference type="ARBA" id="ARBA00022692"/>
    </source>
</evidence>
<evidence type="ECO:0000256" key="9">
    <source>
        <dbReference type="RuleBase" id="RU361157"/>
    </source>
</evidence>
<keyword evidence="4 9" id="KW-1003">Cell membrane</keyword>
<feature type="transmembrane region" description="Helical" evidence="9">
    <location>
        <begin position="57"/>
        <end position="83"/>
    </location>
</feature>
<feature type="transmembrane region" description="Helical" evidence="9">
    <location>
        <begin position="27"/>
        <end position="45"/>
    </location>
</feature>
<evidence type="ECO:0000256" key="4">
    <source>
        <dbReference type="ARBA" id="ARBA00022475"/>
    </source>
</evidence>
<dbReference type="PANTHER" id="PTHR30294:SF38">
    <property type="entry name" value="TRANSPORT PERMEASE PROTEIN"/>
    <property type="match status" value="1"/>
</dbReference>
<feature type="transmembrane region" description="Helical" evidence="9">
    <location>
        <begin position="104"/>
        <end position="127"/>
    </location>
</feature>
<accession>C4LK37</accession>
<feature type="transmembrane region" description="Helical" evidence="9">
    <location>
        <begin position="231"/>
        <end position="249"/>
    </location>
</feature>
<dbReference type="Proteomes" id="UP000001473">
    <property type="component" value="Chromosome"/>
</dbReference>
<dbReference type="PIRSF" id="PIRSF006648">
    <property type="entry name" value="DrrB"/>
    <property type="match status" value="1"/>
</dbReference>
<keyword evidence="6 9" id="KW-1133">Transmembrane helix</keyword>
<proteinExistence type="inferred from homology"/>
<feature type="transmembrane region" description="Helical" evidence="9">
    <location>
        <begin position="139"/>
        <end position="164"/>
    </location>
</feature>
<dbReference type="eggNOG" id="COG0842">
    <property type="taxonomic scope" value="Bacteria"/>
</dbReference>
<dbReference type="Pfam" id="PF01061">
    <property type="entry name" value="ABC2_membrane"/>
    <property type="match status" value="1"/>
</dbReference>
<dbReference type="KEGG" id="ckp:ckrop_1460"/>
<dbReference type="OrthoDB" id="9776218at2"/>
<dbReference type="InterPro" id="IPR047817">
    <property type="entry name" value="ABC2_TM_bact-type"/>
</dbReference>
<keyword evidence="12" id="KW-1185">Reference proteome</keyword>
<dbReference type="AlphaFoldDB" id="C4LK37"/>
<evidence type="ECO:0000259" key="10">
    <source>
        <dbReference type="PROSITE" id="PS51012"/>
    </source>
</evidence>
<evidence type="ECO:0000256" key="8">
    <source>
        <dbReference type="ARBA" id="ARBA00023251"/>
    </source>
</evidence>
<evidence type="ECO:0000256" key="6">
    <source>
        <dbReference type="ARBA" id="ARBA00022989"/>
    </source>
</evidence>
<feature type="transmembrane region" description="Helical" evidence="9">
    <location>
        <begin position="176"/>
        <end position="198"/>
    </location>
</feature>
<dbReference type="GO" id="GO:0140359">
    <property type="term" value="F:ABC-type transporter activity"/>
    <property type="evidence" value="ECO:0007669"/>
    <property type="project" value="InterPro"/>
</dbReference>
<comment type="similarity">
    <text evidence="2 9">Belongs to the ABC-2 integral membrane protein family.</text>
</comment>
<dbReference type="HOGENOM" id="CLU_039483_7_1_11"/>
<name>C4LK37_CORK4</name>
<gene>
    <name evidence="11" type="ordered locus">ckrop_1460</name>
</gene>
<evidence type="ECO:0000256" key="3">
    <source>
        <dbReference type="ARBA" id="ARBA00022448"/>
    </source>
</evidence>
<keyword evidence="3 9" id="KW-0813">Transport</keyword>
<dbReference type="EMBL" id="CP001620">
    <property type="protein sequence ID" value="ACR18192.1"/>
    <property type="molecule type" value="Genomic_DNA"/>
</dbReference>
<dbReference type="PANTHER" id="PTHR30294">
    <property type="entry name" value="MEMBRANE COMPONENT OF ABC TRANSPORTER YHHJ-RELATED"/>
    <property type="match status" value="1"/>
</dbReference>
<dbReference type="GO" id="GO:0043190">
    <property type="term" value="C:ATP-binding cassette (ABC) transporter complex"/>
    <property type="evidence" value="ECO:0007669"/>
    <property type="project" value="InterPro"/>
</dbReference>
<evidence type="ECO:0000313" key="11">
    <source>
        <dbReference type="EMBL" id="ACR18192.1"/>
    </source>
</evidence>
<sequence>MATKTTANQLASFRRIMMQLRSDKPTIALLVVVPPALLTLLYFVYDDQTANPGSRKIFASIGPVMLAILPMVLMFIVTSVAMLRERKNGTLERVLCTPLQKWNLIGSYALVFSFFSLIQASVLTWLLLEVFDVPIQGQWHNLLLLAALNAIVGVAFGLLASAFARSEFQAVQFVPLFIAPQIFLCGLLVPVAHMPGVLEGVAKLLPMTWAVDVVKDIVANPELSDASWSNLWGLLALSVIVLVIAALTMPRRTR</sequence>
<keyword evidence="8" id="KW-0046">Antibiotic resistance</keyword>
<evidence type="ECO:0000256" key="1">
    <source>
        <dbReference type="ARBA" id="ARBA00004651"/>
    </source>
</evidence>
<evidence type="ECO:0000313" key="12">
    <source>
        <dbReference type="Proteomes" id="UP000001473"/>
    </source>
</evidence>
<keyword evidence="7 9" id="KW-0472">Membrane</keyword>
<protein>
    <recommendedName>
        <fullName evidence="9">Transport permease protein</fullName>
    </recommendedName>
</protein>
<reference evidence="11 12" key="1">
    <citation type="journal article" date="2008" name="J. Biotechnol.">
        <title>Ultrafast pyrosequencing of Corynebacterium kroppenstedtii DSM44385 revealed insights into the physiology of a lipophilic corynebacterium that lacks mycolic acids.</title>
        <authorList>
            <person name="Tauch A."/>
            <person name="Schneider J."/>
            <person name="Szczepanowski R."/>
            <person name="Tilker A."/>
            <person name="Viehoever P."/>
            <person name="Gartemann K.-H."/>
            <person name="Arnold W."/>
            <person name="Blom J."/>
            <person name="Brinkrolf K."/>
            <person name="Brune I."/>
            <person name="Goetker S."/>
            <person name="Weisshaar B."/>
            <person name="Goesmann A."/>
            <person name="Droege M."/>
            <person name="Puehler A."/>
        </authorList>
    </citation>
    <scope>NUCLEOTIDE SEQUENCE [LARGE SCALE GENOMIC DNA]</scope>
    <source>
        <strain evidence="12">DSM 44385 / JCM 11950 / CIP 105744 / CCUG 35717</strain>
    </source>
</reference>
<dbReference type="STRING" id="645127.ckrop_1460"/>
<dbReference type="InterPro" id="IPR013525">
    <property type="entry name" value="ABC2_TM"/>
</dbReference>
<dbReference type="InterPro" id="IPR000412">
    <property type="entry name" value="ABC_2_transport"/>
</dbReference>
<keyword evidence="5 9" id="KW-0812">Transmembrane</keyword>
<dbReference type="InterPro" id="IPR051449">
    <property type="entry name" value="ABC-2_transporter_component"/>
</dbReference>
<dbReference type="GO" id="GO:0046677">
    <property type="term" value="P:response to antibiotic"/>
    <property type="evidence" value="ECO:0007669"/>
    <property type="project" value="UniProtKB-KW"/>
</dbReference>
<comment type="subcellular location">
    <subcellularLocation>
        <location evidence="1 9">Cell membrane</location>
        <topology evidence="1 9">Multi-pass membrane protein</topology>
    </subcellularLocation>
</comment>
<dbReference type="PROSITE" id="PS51012">
    <property type="entry name" value="ABC_TM2"/>
    <property type="match status" value="1"/>
</dbReference>
<evidence type="ECO:0000256" key="2">
    <source>
        <dbReference type="ARBA" id="ARBA00007783"/>
    </source>
</evidence>
<organism evidence="11 12">
    <name type="scientific">Corynebacterium kroppenstedtii (strain DSM 44385 / JCM 11950 / CIP 105744 / CCUG 35717)</name>
    <dbReference type="NCBI Taxonomy" id="645127"/>
    <lineage>
        <taxon>Bacteria</taxon>
        <taxon>Bacillati</taxon>
        <taxon>Actinomycetota</taxon>
        <taxon>Actinomycetes</taxon>
        <taxon>Mycobacteriales</taxon>
        <taxon>Corynebacteriaceae</taxon>
        <taxon>Corynebacterium</taxon>
    </lineage>
</organism>
<dbReference type="RefSeq" id="WP_012732079.1">
    <property type="nucleotide sequence ID" value="NC_012704.1"/>
</dbReference>
<feature type="domain" description="ABC transmembrane type-2" evidence="10">
    <location>
        <begin position="25"/>
        <end position="252"/>
    </location>
</feature>